<proteinExistence type="predicted"/>
<feature type="region of interest" description="Disordered" evidence="1">
    <location>
        <begin position="1"/>
        <end position="20"/>
    </location>
</feature>
<evidence type="ECO:0000313" key="2">
    <source>
        <dbReference type="EMBL" id="KAI1511707.1"/>
    </source>
</evidence>
<dbReference type="AlphaFoldDB" id="A0A922SYE1"/>
<feature type="region of interest" description="Disordered" evidence="1">
    <location>
        <begin position="30"/>
        <end position="84"/>
    </location>
</feature>
<feature type="compositionally biased region" description="Polar residues" evidence="1">
    <location>
        <begin position="74"/>
        <end position="84"/>
    </location>
</feature>
<comment type="caution">
    <text evidence="2">The sequence shown here is derived from an EMBL/GenBank/DDBJ whole genome shotgun (WGS) entry which is preliminary data.</text>
</comment>
<dbReference type="EMBL" id="NRDI02000013">
    <property type="protein sequence ID" value="KAI1511707.1"/>
    <property type="molecule type" value="Genomic_DNA"/>
</dbReference>
<organism evidence="2 3">
    <name type="scientific">Pyrenophora tritici-repentis</name>
    <dbReference type="NCBI Taxonomy" id="45151"/>
    <lineage>
        <taxon>Eukaryota</taxon>
        <taxon>Fungi</taxon>
        <taxon>Dikarya</taxon>
        <taxon>Ascomycota</taxon>
        <taxon>Pezizomycotina</taxon>
        <taxon>Dothideomycetes</taxon>
        <taxon>Pleosporomycetidae</taxon>
        <taxon>Pleosporales</taxon>
        <taxon>Pleosporineae</taxon>
        <taxon>Pleosporaceae</taxon>
        <taxon>Pyrenophora</taxon>
    </lineage>
</organism>
<accession>A0A922SYE1</accession>
<reference evidence="3" key="1">
    <citation type="journal article" date="2022" name="Microb. Genom.">
        <title>A global pangenome for the wheat fungal pathogen Pyrenophora tritici-repentis and prediction of effector protein structural homology.</title>
        <authorList>
            <person name="Moolhuijzen P.M."/>
            <person name="See P.T."/>
            <person name="Shi G."/>
            <person name="Powell H.R."/>
            <person name="Cockram J."/>
            <person name="Jorgensen L.N."/>
            <person name="Benslimane H."/>
            <person name="Strelkov S.E."/>
            <person name="Turner J."/>
            <person name="Liu Z."/>
            <person name="Moffat C.S."/>
        </authorList>
    </citation>
    <scope>NUCLEOTIDE SEQUENCE [LARGE SCALE GENOMIC DNA]</scope>
</reference>
<dbReference type="Proteomes" id="UP000249757">
    <property type="component" value="Unassembled WGS sequence"/>
</dbReference>
<name>A0A922SYE1_9PLEO</name>
<evidence type="ECO:0000313" key="3">
    <source>
        <dbReference type="Proteomes" id="UP000249757"/>
    </source>
</evidence>
<sequence>MLGGGGDTVVGGVLGGGGGVDMGIGVGLGGTRHGERGMRLPLALTPQRREEGIDPSNGPRHGPPGPPMGANEGGLTSPSDPEFP</sequence>
<protein>
    <submittedName>
        <fullName evidence="2">Uncharacterized protein</fullName>
    </submittedName>
</protein>
<evidence type="ECO:0000256" key="1">
    <source>
        <dbReference type="SAM" id="MobiDB-lite"/>
    </source>
</evidence>
<gene>
    <name evidence="2" type="ORF">Ptr86124_009351</name>
</gene>
<keyword evidence="3" id="KW-1185">Reference proteome</keyword>